<dbReference type="AlphaFoldDB" id="A0A6J2WLP3"/>
<dbReference type="InterPro" id="IPR017452">
    <property type="entry name" value="GPCR_Rhodpsn_7TM"/>
</dbReference>
<evidence type="ECO:0000256" key="12">
    <source>
        <dbReference type="SAM" id="Phobius"/>
    </source>
</evidence>
<accession>A0A6J2WLP3</accession>
<evidence type="ECO:0000256" key="6">
    <source>
        <dbReference type="ARBA" id="ARBA00023136"/>
    </source>
</evidence>
<proteinExistence type="inferred from homology"/>
<evidence type="ECO:0000256" key="5">
    <source>
        <dbReference type="ARBA" id="ARBA00023040"/>
    </source>
</evidence>
<comment type="subcellular location">
    <subcellularLocation>
        <location evidence="1">Cell membrane</location>
        <topology evidence="1">Multi-pass membrane protein</topology>
    </subcellularLocation>
</comment>
<keyword evidence="3 11" id="KW-0812">Transmembrane</keyword>
<evidence type="ECO:0000256" key="3">
    <source>
        <dbReference type="ARBA" id="ARBA00022692"/>
    </source>
</evidence>
<keyword evidence="5 11" id="KW-0297">G-protein coupled receptor</keyword>
<dbReference type="InParanoid" id="A0A6J2WLP3"/>
<dbReference type="PRINTS" id="PR00237">
    <property type="entry name" value="GPCRRHODOPSN"/>
</dbReference>
<dbReference type="Pfam" id="PF00001">
    <property type="entry name" value="7tm_1"/>
    <property type="match status" value="1"/>
</dbReference>
<feature type="transmembrane region" description="Helical" evidence="12">
    <location>
        <begin position="191"/>
        <end position="213"/>
    </location>
</feature>
<dbReference type="PANTHER" id="PTHR24234">
    <property type="entry name" value="LYSOPHOSPHATIDIC ACID RECEPTOR 5/SPHINGOSYLPHOSPHORYLCHOLINE RECEPTOR"/>
    <property type="match status" value="1"/>
</dbReference>
<reference evidence="15" key="1">
    <citation type="submission" date="2025-08" db="UniProtKB">
        <authorList>
            <consortium name="RefSeq"/>
        </authorList>
    </citation>
    <scope>IDENTIFICATION</scope>
</reference>
<dbReference type="PROSITE" id="PS00237">
    <property type="entry name" value="G_PROTEIN_RECEP_F1_1"/>
    <property type="match status" value="1"/>
</dbReference>
<sequence length="343" mass="39373">MISNTTTLTFVSTADGSYEDCYVSDNPELNVFPYLYIAVICLGIPANLFSLFVSWQHIRQGNELGVYLFSLALSDLLFIMGLPAWVDFMFNDKWRFSGNACLLCVFILFTNFYTSVALLCCIALDRYLAVVHPLKFPSLRSLRTAVSITISAWVLTIAFILITVSRKEIYDEKYDICLDVFPLGKRRKQVFIARFFVGFFGPSVLVWFCSWRICVAVQNNQATRDLERRRVRRLMGAVLLTLWLCFGPIHITFLLRAVLEKCTPPYWLFCLYKVSKALSCLNCLVDPLLYCFITRAGRKNITQAFLLLQRKGRFGSNEEPRTSQNEQYCCSEVTVCRSQTDVC</sequence>
<name>A0A6J2WLP3_CHACN</name>
<keyword evidence="8 11" id="KW-0675">Receptor</keyword>
<feature type="transmembrane region" description="Helical" evidence="12">
    <location>
        <begin position="145"/>
        <end position="164"/>
    </location>
</feature>
<evidence type="ECO:0000256" key="2">
    <source>
        <dbReference type="ARBA" id="ARBA00022475"/>
    </source>
</evidence>
<dbReference type="InterPro" id="IPR000276">
    <property type="entry name" value="GPCR_Rhodpsn"/>
</dbReference>
<gene>
    <name evidence="15" type="primary">gpr65</name>
</gene>
<evidence type="ECO:0000313" key="15">
    <source>
        <dbReference type="RefSeq" id="XP_030645409.1"/>
    </source>
</evidence>
<feature type="transmembrane region" description="Helical" evidence="12">
    <location>
        <begin position="34"/>
        <end position="53"/>
    </location>
</feature>
<dbReference type="CTD" id="8477"/>
<organism evidence="14 15">
    <name type="scientific">Chanos chanos</name>
    <name type="common">Milkfish</name>
    <name type="synonym">Mugil chanos</name>
    <dbReference type="NCBI Taxonomy" id="29144"/>
    <lineage>
        <taxon>Eukaryota</taxon>
        <taxon>Metazoa</taxon>
        <taxon>Chordata</taxon>
        <taxon>Craniata</taxon>
        <taxon>Vertebrata</taxon>
        <taxon>Euteleostomi</taxon>
        <taxon>Actinopterygii</taxon>
        <taxon>Neopterygii</taxon>
        <taxon>Teleostei</taxon>
        <taxon>Ostariophysi</taxon>
        <taxon>Gonorynchiformes</taxon>
        <taxon>Chanidae</taxon>
        <taxon>Chanos</taxon>
    </lineage>
</organism>
<dbReference type="GO" id="GO:0004930">
    <property type="term" value="F:G protein-coupled receptor activity"/>
    <property type="evidence" value="ECO:0007669"/>
    <property type="project" value="UniProtKB-KW"/>
</dbReference>
<evidence type="ECO:0000259" key="13">
    <source>
        <dbReference type="PROSITE" id="PS50262"/>
    </source>
</evidence>
<dbReference type="RefSeq" id="XP_030645409.1">
    <property type="nucleotide sequence ID" value="XM_030789549.1"/>
</dbReference>
<dbReference type="SUPFAM" id="SSF81321">
    <property type="entry name" value="Family A G protein-coupled receptor-like"/>
    <property type="match status" value="1"/>
</dbReference>
<dbReference type="PROSITE" id="PS50262">
    <property type="entry name" value="G_PROTEIN_RECEP_F1_2"/>
    <property type="match status" value="1"/>
</dbReference>
<evidence type="ECO:0000256" key="7">
    <source>
        <dbReference type="ARBA" id="ARBA00023157"/>
    </source>
</evidence>
<keyword evidence="4 12" id="KW-1133">Transmembrane helix</keyword>
<comment type="similarity">
    <text evidence="11">Belongs to the G-protein coupled receptor 1 family.</text>
</comment>
<evidence type="ECO:0000256" key="9">
    <source>
        <dbReference type="ARBA" id="ARBA00023180"/>
    </source>
</evidence>
<keyword evidence="6 12" id="KW-0472">Membrane</keyword>
<evidence type="ECO:0000256" key="1">
    <source>
        <dbReference type="ARBA" id="ARBA00004651"/>
    </source>
</evidence>
<keyword evidence="10 11" id="KW-0807">Transducer</keyword>
<feature type="domain" description="G-protein coupled receptors family 1 profile" evidence="13">
    <location>
        <begin position="46"/>
        <end position="290"/>
    </location>
</feature>
<dbReference type="Proteomes" id="UP000504632">
    <property type="component" value="Chromosome 1"/>
</dbReference>
<dbReference type="PANTHER" id="PTHR24234:SF15">
    <property type="entry name" value="G PROTEIN-COUPLED RECEPTOR 65"/>
    <property type="match status" value="1"/>
</dbReference>
<dbReference type="PRINTS" id="PR01157">
    <property type="entry name" value="P2YPURNOCPTR"/>
</dbReference>
<keyword evidence="2" id="KW-1003">Cell membrane</keyword>
<dbReference type="GeneID" id="115825747"/>
<evidence type="ECO:0000256" key="4">
    <source>
        <dbReference type="ARBA" id="ARBA00022989"/>
    </source>
</evidence>
<evidence type="ECO:0000313" key="14">
    <source>
        <dbReference type="Proteomes" id="UP000504632"/>
    </source>
</evidence>
<feature type="transmembrane region" description="Helical" evidence="12">
    <location>
        <begin position="65"/>
        <end position="85"/>
    </location>
</feature>
<protein>
    <submittedName>
        <fullName evidence="15">G protein-coupled receptor 65</fullName>
    </submittedName>
</protein>
<dbReference type="Gene3D" id="1.20.1070.10">
    <property type="entry name" value="Rhodopsin 7-helix transmembrane proteins"/>
    <property type="match status" value="1"/>
</dbReference>
<evidence type="ECO:0000256" key="8">
    <source>
        <dbReference type="ARBA" id="ARBA00023170"/>
    </source>
</evidence>
<keyword evidence="14" id="KW-1185">Reference proteome</keyword>
<keyword evidence="7" id="KW-1015">Disulfide bond</keyword>
<feature type="transmembrane region" description="Helical" evidence="12">
    <location>
        <begin position="97"/>
        <end position="124"/>
    </location>
</feature>
<feature type="transmembrane region" description="Helical" evidence="12">
    <location>
        <begin position="234"/>
        <end position="255"/>
    </location>
</feature>
<dbReference type="GO" id="GO:0005886">
    <property type="term" value="C:plasma membrane"/>
    <property type="evidence" value="ECO:0007669"/>
    <property type="project" value="UniProtKB-SubCell"/>
</dbReference>
<keyword evidence="9" id="KW-0325">Glycoprotein</keyword>
<evidence type="ECO:0000256" key="11">
    <source>
        <dbReference type="RuleBase" id="RU000688"/>
    </source>
</evidence>
<evidence type="ECO:0000256" key="10">
    <source>
        <dbReference type="ARBA" id="ARBA00023224"/>
    </source>
</evidence>
<dbReference type="OrthoDB" id="6021389at2759"/>